<feature type="transmembrane region" description="Helical" evidence="6">
    <location>
        <begin position="171"/>
        <end position="193"/>
    </location>
</feature>
<accession>A0A1D8KBL1</accession>
<feature type="transmembrane region" description="Helical" evidence="6">
    <location>
        <begin position="205"/>
        <end position="224"/>
    </location>
</feature>
<dbReference type="SUPFAM" id="SSF103481">
    <property type="entry name" value="Multidrug resistance efflux transporter EmrE"/>
    <property type="match status" value="2"/>
</dbReference>
<dbReference type="PANTHER" id="PTHR32322:SF2">
    <property type="entry name" value="EAMA DOMAIN-CONTAINING PROTEIN"/>
    <property type="match status" value="1"/>
</dbReference>
<dbReference type="InterPro" id="IPR037185">
    <property type="entry name" value="EmrE-like"/>
</dbReference>
<dbReference type="EMBL" id="CP017448">
    <property type="protein sequence ID" value="AOV18317.1"/>
    <property type="molecule type" value="Genomic_DNA"/>
</dbReference>
<evidence type="ECO:0000256" key="3">
    <source>
        <dbReference type="ARBA" id="ARBA00022692"/>
    </source>
</evidence>
<evidence type="ECO:0000313" key="8">
    <source>
        <dbReference type="EMBL" id="AOV18317.1"/>
    </source>
</evidence>
<dbReference type="AlphaFoldDB" id="A0A1D8KBL1"/>
<evidence type="ECO:0000313" key="9">
    <source>
        <dbReference type="Proteomes" id="UP000095342"/>
    </source>
</evidence>
<feature type="transmembrane region" description="Helical" evidence="6">
    <location>
        <begin position="26"/>
        <end position="43"/>
    </location>
</feature>
<dbReference type="InterPro" id="IPR000620">
    <property type="entry name" value="EamA_dom"/>
</dbReference>
<dbReference type="InterPro" id="IPR050638">
    <property type="entry name" value="AA-Vitamin_Transporters"/>
</dbReference>
<feature type="domain" description="EamA" evidence="7">
    <location>
        <begin position="144"/>
        <end position="277"/>
    </location>
</feature>
<evidence type="ECO:0000256" key="2">
    <source>
        <dbReference type="ARBA" id="ARBA00007362"/>
    </source>
</evidence>
<dbReference type="Gene3D" id="1.10.3730.20">
    <property type="match status" value="1"/>
</dbReference>
<evidence type="ECO:0000259" key="7">
    <source>
        <dbReference type="Pfam" id="PF00892"/>
    </source>
</evidence>
<feature type="transmembrane region" description="Helical" evidence="6">
    <location>
        <begin position="83"/>
        <end position="104"/>
    </location>
</feature>
<organism evidence="8 9">
    <name type="scientific">Acidihalobacter aeolianus</name>
    <dbReference type="NCBI Taxonomy" id="2792603"/>
    <lineage>
        <taxon>Bacteria</taxon>
        <taxon>Pseudomonadati</taxon>
        <taxon>Pseudomonadota</taxon>
        <taxon>Gammaproteobacteria</taxon>
        <taxon>Chromatiales</taxon>
        <taxon>Ectothiorhodospiraceae</taxon>
        <taxon>Acidihalobacter</taxon>
    </lineage>
</organism>
<keyword evidence="5 6" id="KW-0472">Membrane</keyword>
<comment type="similarity">
    <text evidence="2">Belongs to the EamA transporter family.</text>
</comment>
<feature type="transmembrane region" description="Helical" evidence="6">
    <location>
        <begin position="111"/>
        <end position="129"/>
    </location>
</feature>
<feature type="transmembrane region" description="Helical" evidence="6">
    <location>
        <begin position="55"/>
        <end position="77"/>
    </location>
</feature>
<sequence length="302" mass="32136">MAILWGGTFVSGRLLAGHVEPLAAAFLRFSIASVCLLVLAYFFEGGLPRLTARQFAGVILLGTTGVFLYNIFFFRALESLPAARAAAVIAMNPTLIAVFSWLLLHEALGRIRILGILLSLFGALIVIAHGDPAALASGFPAGFLDILACLFSWVAYSLIGRQLMSGLSPMASVTYSSIVGCLMLSVPALYNGLLEHIHAYTAVDWANLTYLGAAATALGLVWYYQGIKRVGAMRASIFINIVPVSALITAHIALGERIDGSLLLGGSMVVLGVYLTNLGLNFPIRILRARINTGTDFSESAD</sequence>
<keyword evidence="4 6" id="KW-1133">Transmembrane helix</keyword>
<evidence type="ECO:0000256" key="6">
    <source>
        <dbReference type="SAM" id="Phobius"/>
    </source>
</evidence>
<gene>
    <name evidence="8" type="ORF">BJI67_00045</name>
</gene>
<keyword evidence="9" id="KW-1185">Reference proteome</keyword>
<proteinExistence type="inferred from homology"/>
<dbReference type="GO" id="GO:0016020">
    <property type="term" value="C:membrane"/>
    <property type="evidence" value="ECO:0007669"/>
    <property type="project" value="UniProtKB-SubCell"/>
</dbReference>
<dbReference type="KEGG" id="aaeo:BJI67_00045"/>
<feature type="transmembrane region" description="Helical" evidence="6">
    <location>
        <begin position="236"/>
        <end position="254"/>
    </location>
</feature>
<evidence type="ECO:0000256" key="1">
    <source>
        <dbReference type="ARBA" id="ARBA00004141"/>
    </source>
</evidence>
<reference evidence="8 9" key="1">
    <citation type="submission" date="2016-09" db="EMBL/GenBank/DDBJ databases">
        <title>Acidihalobacter prosperus V6 (DSM14174).</title>
        <authorList>
            <person name="Khaleque H.N."/>
            <person name="Ramsay J.P."/>
            <person name="Murphy R.J.T."/>
            <person name="Kaksonen A.H."/>
            <person name="Boxall N.J."/>
            <person name="Watkin E.L.J."/>
        </authorList>
    </citation>
    <scope>NUCLEOTIDE SEQUENCE [LARGE SCALE GENOMIC DNA]</scope>
    <source>
        <strain evidence="8 9">V6</strain>
    </source>
</reference>
<dbReference type="Pfam" id="PF00892">
    <property type="entry name" value="EamA"/>
    <property type="match status" value="2"/>
</dbReference>
<evidence type="ECO:0000256" key="4">
    <source>
        <dbReference type="ARBA" id="ARBA00022989"/>
    </source>
</evidence>
<keyword evidence="3 6" id="KW-0812">Transmembrane</keyword>
<feature type="transmembrane region" description="Helical" evidence="6">
    <location>
        <begin position="141"/>
        <end position="159"/>
    </location>
</feature>
<dbReference type="PANTHER" id="PTHR32322">
    <property type="entry name" value="INNER MEMBRANE TRANSPORTER"/>
    <property type="match status" value="1"/>
</dbReference>
<dbReference type="Proteomes" id="UP000095342">
    <property type="component" value="Chromosome"/>
</dbReference>
<name>A0A1D8KBL1_9GAMM</name>
<feature type="domain" description="EamA" evidence="7">
    <location>
        <begin position="2"/>
        <end position="127"/>
    </location>
</feature>
<evidence type="ECO:0000256" key="5">
    <source>
        <dbReference type="ARBA" id="ARBA00023136"/>
    </source>
</evidence>
<comment type="subcellular location">
    <subcellularLocation>
        <location evidence="1">Membrane</location>
        <topology evidence="1">Multi-pass membrane protein</topology>
    </subcellularLocation>
</comment>
<protein>
    <recommendedName>
        <fullName evidence="7">EamA domain-containing protein</fullName>
    </recommendedName>
</protein>
<feature type="transmembrane region" description="Helical" evidence="6">
    <location>
        <begin position="260"/>
        <end position="280"/>
    </location>
</feature>